<dbReference type="InterPro" id="IPR050951">
    <property type="entry name" value="Retrovirus_Pol_polyprotein"/>
</dbReference>
<sequence length="106" mass="12171">MYKDIERHILSCIDCRKNKPSRRKPDGHLHSIEPPRGVWERLAMDYVGPVPQSKSGNKYFLVLTDLFSKFVITKAVSDNTSTTAAQFLLYDVFMTYGVPFEIITDN</sequence>
<proteinExistence type="predicted"/>
<gene>
    <name evidence="2" type="ORF">OVN521_LOCUS44649</name>
</gene>
<feature type="non-terminal residue" evidence="2">
    <location>
        <position position="106"/>
    </location>
</feature>
<dbReference type="PANTHER" id="PTHR37984:SF5">
    <property type="entry name" value="PROTEIN NYNRIN-LIKE"/>
    <property type="match status" value="1"/>
</dbReference>
<evidence type="ECO:0000313" key="2">
    <source>
        <dbReference type="EMBL" id="CAF4587149.1"/>
    </source>
</evidence>
<reference evidence="2" key="1">
    <citation type="submission" date="2021-02" db="EMBL/GenBank/DDBJ databases">
        <authorList>
            <person name="Nowell W R."/>
        </authorList>
    </citation>
    <scope>NUCLEOTIDE SEQUENCE</scope>
</reference>
<dbReference type="Proteomes" id="UP000663866">
    <property type="component" value="Unassembled WGS sequence"/>
</dbReference>
<protein>
    <recommendedName>
        <fullName evidence="1">Integrase catalytic domain-containing protein</fullName>
    </recommendedName>
</protein>
<evidence type="ECO:0000259" key="1">
    <source>
        <dbReference type="PROSITE" id="PS50994"/>
    </source>
</evidence>
<accession>A0A821AYD8</accession>
<feature type="domain" description="Integrase catalytic" evidence="1">
    <location>
        <begin position="31"/>
        <end position="106"/>
    </location>
</feature>
<keyword evidence="3" id="KW-1185">Reference proteome</keyword>
<dbReference type="PANTHER" id="PTHR37984">
    <property type="entry name" value="PROTEIN CBG26694"/>
    <property type="match status" value="1"/>
</dbReference>
<dbReference type="InterPro" id="IPR012337">
    <property type="entry name" value="RNaseH-like_sf"/>
</dbReference>
<dbReference type="PROSITE" id="PS50994">
    <property type="entry name" value="INTEGRASE"/>
    <property type="match status" value="1"/>
</dbReference>
<name>A0A821AYD8_9BILA</name>
<dbReference type="InterPro" id="IPR001584">
    <property type="entry name" value="Integrase_cat-core"/>
</dbReference>
<dbReference type="Gene3D" id="3.30.420.10">
    <property type="entry name" value="Ribonuclease H-like superfamily/Ribonuclease H"/>
    <property type="match status" value="1"/>
</dbReference>
<dbReference type="GO" id="GO:0003676">
    <property type="term" value="F:nucleic acid binding"/>
    <property type="evidence" value="ECO:0007669"/>
    <property type="project" value="InterPro"/>
</dbReference>
<dbReference type="GO" id="GO:0015074">
    <property type="term" value="P:DNA integration"/>
    <property type="evidence" value="ECO:0007669"/>
    <property type="project" value="InterPro"/>
</dbReference>
<comment type="caution">
    <text evidence="2">The sequence shown here is derived from an EMBL/GenBank/DDBJ whole genome shotgun (WGS) entry which is preliminary data.</text>
</comment>
<dbReference type="EMBL" id="CAJOBG010069200">
    <property type="protein sequence ID" value="CAF4587149.1"/>
    <property type="molecule type" value="Genomic_DNA"/>
</dbReference>
<evidence type="ECO:0000313" key="3">
    <source>
        <dbReference type="Proteomes" id="UP000663866"/>
    </source>
</evidence>
<dbReference type="SUPFAM" id="SSF53098">
    <property type="entry name" value="Ribonuclease H-like"/>
    <property type="match status" value="1"/>
</dbReference>
<dbReference type="InterPro" id="IPR036397">
    <property type="entry name" value="RNaseH_sf"/>
</dbReference>
<dbReference type="AlphaFoldDB" id="A0A821AYD8"/>
<organism evidence="2 3">
    <name type="scientific">Rotaria magnacalcarata</name>
    <dbReference type="NCBI Taxonomy" id="392030"/>
    <lineage>
        <taxon>Eukaryota</taxon>
        <taxon>Metazoa</taxon>
        <taxon>Spiralia</taxon>
        <taxon>Gnathifera</taxon>
        <taxon>Rotifera</taxon>
        <taxon>Eurotatoria</taxon>
        <taxon>Bdelloidea</taxon>
        <taxon>Philodinida</taxon>
        <taxon>Philodinidae</taxon>
        <taxon>Rotaria</taxon>
    </lineage>
</organism>